<proteinExistence type="predicted"/>
<evidence type="ECO:0000313" key="1">
    <source>
        <dbReference type="EMBL" id="QHS92801.1"/>
    </source>
</evidence>
<name>A0A6C0BM31_9ZZZZ</name>
<accession>A0A6C0BM31</accession>
<protein>
    <submittedName>
        <fullName evidence="1">Uncharacterized protein</fullName>
    </submittedName>
</protein>
<dbReference type="AlphaFoldDB" id="A0A6C0BM31"/>
<dbReference type="EMBL" id="MN739192">
    <property type="protein sequence ID" value="QHS92801.1"/>
    <property type="molecule type" value="Genomic_DNA"/>
</dbReference>
<reference evidence="1" key="1">
    <citation type="journal article" date="2020" name="Nature">
        <title>Giant virus diversity and host interactions through global metagenomics.</title>
        <authorList>
            <person name="Schulz F."/>
            <person name="Roux S."/>
            <person name="Paez-Espino D."/>
            <person name="Jungbluth S."/>
            <person name="Walsh D.A."/>
            <person name="Denef V.J."/>
            <person name="McMahon K.D."/>
            <person name="Konstantinidis K.T."/>
            <person name="Eloe-Fadrosh E.A."/>
            <person name="Kyrpides N.C."/>
            <person name="Woyke T."/>
        </authorList>
    </citation>
    <scope>NUCLEOTIDE SEQUENCE</scope>
    <source>
        <strain evidence="1">GVMAG-M-3300017651-5</strain>
    </source>
</reference>
<organism evidence="1">
    <name type="scientific">viral metagenome</name>
    <dbReference type="NCBI Taxonomy" id="1070528"/>
    <lineage>
        <taxon>unclassified sequences</taxon>
        <taxon>metagenomes</taxon>
        <taxon>organismal metagenomes</taxon>
    </lineage>
</organism>
<sequence>MTPSELLKILNTIKRVDDIASDEQLDKLMELINKLDPDWTMRDTTNKDDEAPGYFILEATIPRIEDCIDILRLGFSVTPYDDNNYDIGSPPSEDTLIGLGLHSFHQLYVEYLNDSRLDDPSPLANVRNCLSMRCKPSSPQLNMIREVITDVIVTLPDYEDATELDIELFLKDNPKYIPLHKALINQ</sequence>